<organism evidence="1 2">
    <name type="scientific">Eumeta variegata</name>
    <name type="common">Bagworm moth</name>
    <name type="synonym">Eumeta japonica</name>
    <dbReference type="NCBI Taxonomy" id="151549"/>
    <lineage>
        <taxon>Eukaryota</taxon>
        <taxon>Metazoa</taxon>
        <taxon>Ecdysozoa</taxon>
        <taxon>Arthropoda</taxon>
        <taxon>Hexapoda</taxon>
        <taxon>Insecta</taxon>
        <taxon>Pterygota</taxon>
        <taxon>Neoptera</taxon>
        <taxon>Endopterygota</taxon>
        <taxon>Lepidoptera</taxon>
        <taxon>Glossata</taxon>
        <taxon>Ditrysia</taxon>
        <taxon>Tineoidea</taxon>
        <taxon>Psychidae</taxon>
        <taxon>Oiketicinae</taxon>
        <taxon>Eumeta</taxon>
    </lineage>
</organism>
<reference evidence="1 2" key="1">
    <citation type="journal article" date="2019" name="Commun. Biol.">
        <title>The bagworm genome reveals a unique fibroin gene that provides high tensile strength.</title>
        <authorList>
            <person name="Kono N."/>
            <person name="Nakamura H."/>
            <person name="Ohtoshi R."/>
            <person name="Tomita M."/>
            <person name="Numata K."/>
            <person name="Arakawa K."/>
        </authorList>
    </citation>
    <scope>NUCLEOTIDE SEQUENCE [LARGE SCALE GENOMIC DNA]</scope>
</reference>
<comment type="caution">
    <text evidence="1">The sequence shown here is derived from an EMBL/GenBank/DDBJ whole genome shotgun (WGS) entry which is preliminary data.</text>
</comment>
<sequence length="88" mass="9934">MRSSIEIPHRLWLGFRTSTDETKGRPLCPAICDSRDVVAHAPRLTIDIATVRTSVPPTSLKKFHFKITPVNLSVRYLQTTEASKETRS</sequence>
<evidence type="ECO:0000313" key="2">
    <source>
        <dbReference type="Proteomes" id="UP000299102"/>
    </source>
</evidence>
<dbReference type="Proteomes" id="UP000299102">
    <property type="component" value="Unassembled WGS sequence"/>
</dbReference>
<dbReference type="EMBL" id="BGZK01000947">
    <property type="protein sequence ID" value="GBP66071.1"/>
    <property type="molecule type" value="Genomic_DNA"/>
</dbReference>
<dbReference type="AlphaFoldDB" id="A0A4C1XQD6"/>
<gene>
    <name evidence="1" type="ORF">EVAR_37533_1</name>
</gene>
<keyword evidence="2" id="KW-1185">Reference proteome</keyword>
<proteinExistence type="predicted"/>
<evidence type="ECO:0000313" key="1">
    <source>
        <dbReference type="EMBL" id="GBP66071.1"/>
    </source>
</evidence>
<accession>A0A4C1XQD6</accession>
<name>A0A4C1XQD6_EUMVA</name>
<protein>
    <submittedName>
        <fullName evidence="1">Uncharacterized protein</fullName>
    </submittedName>
</protein>